<feature type="compositionally biased region" description="Polar residues" evidence="12">
    <location>
        <begin position="193"/>
        <end position="203"/>
    </location>
</feature>
<keyword evidence="3" id="KW-0150">Chloroplast</keyword>
<dbReference type="Gene3D" id="3.40.50.300">
    <property type="entry name" value="P-loop containing nucleotide triphosphate hydrolases"/>
    <property type="match status" value="2"/>
</dbReference>
<feature type="compositionally biased region" description="Low complexity" evidence="12">
    <location>
        <begin position="81"/>
        <end position="94"/>
    </location>
</feature>
<dbReference type="GO" id="GO:0016787">
    <property type="term" value="F:hydrolase activity"/>
    <property type="evidence" value="ECO:0007669"/>
    <property type="project" value="UniProtKB-KW"/>
</dbReference>
<feature type="compositionally biased region" description="Low complexity" evidence="12">
    <location>
        <begin position="62"/>
        <end position="73"/>
    </location>
</feature>
<dbReference type="SMART" id="SM00487">
    <property type="entry name" value="DEXDc"/>
    <property type="match status" value="1"/>
</dbReference>
<dbReference type="InterPro" id="IPR014001">
    <property type="entry name" value="Helicase_ATP-bd"/>
</dbReference>
<proteinExistence type="predicted"/>
<evidence type="ECO:0000256" key="7">
    <source>
        <dbReference type="ARBA" id="ARBA00022806"/>
    </source>
</evidence>
<feature type="compositionally biased region" description="Basic and acidic residues" evidence="12">
    <location>
        <begin position="340"/>
        <end position="350"/>
    </location>
</feature>
<dbReference type="CDD" id="cd18791">
    <property type="entry name" value="SF2_C_RHA"/>
    <property type="match status" value="1"/>
</dbReference>
<dbReference type="Pfam" id="PF04408">
    <property type="entry name" value="WHD_HA2"/>
    <property type="match status" value="1"/>
</dbReference>
<dbReference type="PANTHER" id="PTHR18934:SF145">
    <property type="entry name" value="ATP-DEPENDENT RNA HELICASE DHX57-RELATED"/>
    <property type="match status" value="1"/>
</dbReference>
<dbReference type="PROSITE" id="PS51192">
    <property type="entry name" value="HELICASE_ATP_BIND_1"/>
    <property type="match status" value="1"/>
</dbReference>
<evidence type="ECO:0000256" key="8">
    <source>
        <dbReference type="ARBA" id="ARBA00022840"/>
    </source>
</evidence>
<feature type="region of interest" description="Disordered" evidence="12">
    <location>
        <begin position="1"/>
        <end position="103"/>
    </location>
</feature>
<dbReference type="SMART" id="SM00847">
    <property type="entry name" value="HA2"/>
    <property type="match status" value="1"/>
</dbReference>
<feature type="region of interest" description="Disordered" evidence="12">
    <location>
        <begin position="525"/>
        <end position="640"/>
    </location>
</feature>
<dbReference type="FunFam" id="3.40.50.300:FF:000500">
    <property type="entry name" value="ATP-dependent RNA helicase DHX29"/>
    <property type="match status" value="1"/>
</dbReference>
<dbReference type="PROSITE" id="PS51194">
    <property type="entry name" value="HELICASE_CTER"/>
    <property type="match status" value="1"/>
</dbReference>
<dbReference type="InterPro" id="IPR007502">
    <property type="entry name" value="Helicase-assoc_dom"/>
</dbReference>
<feature type="domain" description="Helicase C-terminal" evidence="14">
    <location>
        <begin position="1183"/>
        <end position="1348"/>
    </location>
</feature>
<dbReference type="Gene3D" id="1.20.120.1080">
    <property type="match status" value="1"/>
</dbReference>
<organism evidence="15 16">
    <name type="scientific">Pseudozyma flocculosa PF-1</name>
    <dbReference type="NCBI Taxonomy" id="1277687"/>
    <lineage>
        <taxon>Eukaryota</taxon>
        <taxon>Fungi</taxon>
        <taxon>Dikarya</taxon>
        <taxon>Basidiomycota</taxon>
        <taxon>Ustilaginomycotina</taxon>
        <taxon>Ustilaginomycetes</taxon>
        <taxon>Ustilaginales</taxon>
        <taxon>Ustilaginaceae</taxon>
        <taxon>Pseudozyma</taxon>
    </lineage>
</organism>
<sequence length="1723" mass="187479">MGAKKKKPTLKANPNRGFATSSLPKKPDESKPPAPAANTGTGTGSSVPTASSAAAGGIQPDANARQAAASAYADVNNDRLTSAGSASAAGTASADHFDPAKEEEQALQNLVDRLQDKVEKEVSRQFKAIEYDRRLSKTLPNFDLDPNLRDQILGLAASLQAARTSASAPASDAVPQPTSLDTDAADGSDTASRLASTISSPSLAASGFTPDGTQTPTTSTSGSMTPLKLGAGTTSIAMASLSRDLQSMALQNTAASSSSSGASSAFADSEDKVMVRALTTYQLLIKLGFTPANAETALAYASSPDLEECLAYLFLTLDEAALEDCLRVGEGQGVKKRRDQQRSTRDSGRGDDDEDDDTYDDSRPPAYAGYEFERRELLGRSQASATDSLASTSKVPGAAGAVTDAKTAMAQEMASRKAGSADVRASSGTAPAVSKEVVDALKKSSEQLALELNALLDSEQIDTLQQPSPTWSLLRVTQIRVDQERAKWKKELGKASLDRMNAEEGRFERVVGRSKDLMRECERMHGFNRKQADEGFKAMLRRREEAERDAKAKLEEEAQLREERRKEVERAASGGDVDRSDEEHGAGAKGGGSSDAAGPYQAAKADGAKEAAGEDDDEDQDKDDRASDSGSEGGLFGDMLDEQPTEATDAATGVVVSLRELPVQAKSGSGGKTPRVLLSDALKRADAYAFHKFEKIASGGRLHRSKLTIRWNGGKVVPNKNAVSAGAPTYLDEYRLTTVGCASQQQADDLIATVALFCIEHDKPIQRSLPAGYREWWDELEALRKDERDGKHRTRFQRVRDVVKARMDEANRNKKAKAKPAASSSIANDQAQSDLGELARGGVPQPSEEKAKGISDYFAQRVASKPYQAMLPGRQGLPIAKYRQEILDIVESSQIFVLSGETGCGKSTQVPAYILEDCMAKGRNCKIYVTEPRRISAISLAERVSEELGEPRGSVGTGDSLVGYAIRLESHVGRNARLVYATTGIVLRMLEGTAFDDITHVIIDEVHERSIESDFLLIILKTLIEHRKDLKVVLMSATVDAERISAYCGGCPTIAVPGRTFPVDVHYLEDAVELTNYTLEDNSAYAKRQRRGGRGGSDYTRKADAPGGNKSRLQVVEDDDAPPDDDDDDDDDGRGPAAGALASSSEAKSYRAKTIETIEKMNEYTINHELIVRILERVCFEKDLRDYSAATLIFLPGLADIRKCHDMLNDHPIFGGSTFRLYPLHSTISSENQGAVFNVPPKGVRKIVIATNIAETGITIPDITCVIDSGKHREMRFDEKRQISRLVECFVAKSNAKQRRGRAGRVQRGICFHLFTRLRHDSYFDDHPLPEMLRLSLQDLALKLKVMKIRIGTSIENALSLALDPPSSTNVQRAIAALIEVKALTANEDITPLGRHLSRLPLDVHMGKFLLTASLFKCLDPALTIAAALNAKSPFVTPFGKEAEADRAKQSFKLGDSDFLTIANAFNGWRRSVALNHHQVFCQKSFLSPQNLVQIEELRQQYLGYLIDSGFVTVDADTQRELTKLRYRSGGGGANVRKPRFVTLPAELDANSTSIAMVHAAIATGLYPKLLHIDPKSYQLRTIGNNQPASVHPSSVNFRTKMSELVRGSASYLLYFTMMQSKKLYAWETGVLDDKAVFTLCGDAEFKLSAYSMYIDRQRIRMAIPDPKSLLALKVLREQLARLLNTSFRNPGKTWTVEQTRFFQIACDALGVGANEKDLALQL</sequence>
<dbReference type="InterPro" id="IPR011545">
    <property type="entry name" value="DEAD/DEAH_box_helicase_dom"/>
</dbReference>
<evidence type="ECO:0000256" key="9">
    <source>
        <dbReference type="ARBA" id="ARBA00022884"/>
    </source>
</evidence>
<keyword evidence="7" id="KW-0347">Helicase</keyword>
<name>A0A061H8M3_9BASI</name>
<evidence type="ECO:0000313" key="15">
    <source>
        <dbReference type="EMBL" id="EPQ28968.1"/>
    </source>
</evidence>
<dbReference type="PANTHER" id="PTHR18934">
    <property type="entry name" value="ATP-DEPENDENT RNA HELICASE"/>
    <property type="match status" value="1"/>
</dbReference>
<evidence type="ECO:0000256" key="10">
    <source>
        <dbReference type="ARBA" id="ARBA00022946"/>
    </source>
</evidence>
<dbReference type="InterPro" id="IPR048333">
    <property type="entry name" value="HA2_WH"/>
</dbReference>
<dbReference type="KEGG" id="pfp:PFL1_03258"/>
<dbReference type="EC" id="3.6.4.13" evidence="2"/>
<dbReference type="eggNOG" id="KOG0920">
    <property type="taxonomic scope" value="Eukaryota"/>
</dbReference>
<feature type="region of interest" description="Disordered" evidence="12">
    <location>
        <begin position="1085"/>
        <end position="1145"/>
    </location>
</feature>
<comment type="subcellular location">
    <subcellularLocation>
        <location evidence="1">Plastid</location>
        <location evidence="1">Chloroplast</location>
    </subcellularLocation>
</comment>
<evidence type="ECO:0000256" key="2">
    <source>
        <dbReference type="ARBA" id="ARBA00012552"/>
    </source>
</evidence>
<evidence type="ECO:0000256" key="4">
    <source>
        <dbReference type="ARBA" id="ARBA00022640"/>
    </source>
</evidence>
<evidence type="ECO:0000256" key="11">
    <source>
        <dbReference type="ARBA" id="ARBA00047984"/>
    </source>
</evidence>
<evidence type="ECO:0000256" key="5">
    <source>
        <dbReference type="ARBA" id="ARBA00022741"/>
    </source>
</evidence>
<feature type="domain" description="Helicase ATP-binding" evidence="13">
    <location>
        <begin position="887"/>
        <end position="1057"/>
    </location>
</feature>
<accession>A0A061H8M3</accession>
<evidence type="ECO:0000256" key="3">
    <source>
        <dbReference type="ARBA" id="ARBA00022528"/>
    </source>
</evidence>
<dbReference type="GO" id="GO:0005524">
    <property type="term" value="F:ATP binding"/>
    <property type="evidence" value="ECO:0007669"/>
    <property type="project" value="UniProtKB-KW"/>
</dbReference>
<feature type="compositionally biased region" description="Low complexity" evidence="12">
    <location>
        <begin position="819"/>
        <end position="828"/>
    </location>
</feature>
<evidence type="ECO:0000256" key="6">
    <source>
        <dbReference type="ARBA" id="ARBA00022801"/>
    </source>
</evidence>
<keyword evidence="6" id="KW-0378">Hydrolase</keyword>
<dbReference type="CDD" id="cd17917">
    <property type="entry name" value="DEXHc_RHA-like"/>
    <property type="match status" value="1"/>
</dbReference>
<feature type="compositionally biased region" description="Polar residues" evidence="12">
    <location>
        <begin position="38"/>
        <end position="52"/>
    </location>
</feature>
<evidence type="ECO:0000256" key="1">
    <source>
        <dbReference type="ARBA" id="ARBA00004229"/>
    </source>
</evidence>
<dbReference type="FunFam" id="1.20.120.1080:FF:000002">
    <property type="entry name" value="Putative ATP-dependent RNA helicase DHX36"/>
    <property type="match status" value="1"/>
</dbReference>
<keyword evidence="5" id="KW-0547">Nucleotide-binding</keyword>
<evidence type="ECO:0000259" key="14">
    <source>
        <dbReference type="PROSITE" id="PS51194"/>
    </source>
</evidence>
<dbReference type="InterPro" id="IPR011709">
    <property type="entry name" value="DEAD-box_helicase_OB_fold"/>
</dbReference>
<dbReference type="InterPro" id="IPR027417">
    <property type="entry name" value="P-loop_NTPase"/>
</dbReference>
<evidence type="ECO:0000259" key="13">
    <source>
        <dbReference type="PROSITE" id="PS51192"/>
    </source>
</evidence>
<keyword evidence="4" id="KW-0934">Plastid</keyword>
<dbReference type="SMART" id="SM00490">
    <property type="entry name" value="HELICc"/>
    <property type="match status" value="1"/>
</dbReference>
<evidence type="ECO:0000256" key="12">
    <source>
        <dbReference type="SAM" id="MobiDB-lite"/>
    </source>
</evidence>
<dbReference type="OrthoDB" id="5600252at2759"/>
<dbReference type="GeneID" id="19317368"/>
<dbReference type="Pfam" id="PF24385">
    <property type="entry name" value="DSRM_DHX29"/>
    <property type="match status" value="1"/>
</dbReference>
<reference evidence="15 16" key="1">
    <citation type="journal article" date="2013" name="Plant Cell">
        <title>The transition from a phytopathogenic smut ancestor to an anamorphic biocontrol agent deciphered by comparative whole-genome analysis.</title>
        <authorList>
            <person name="Lefebvre F."/>
            <person name="Joly D.L."/>
            <person name="Labbe C."/>
            <person name="Teichmann B."/>
            <person name="Linning R."/>
            <person name="Belzile F."/>
            <person name="Bakkeren G."/>
            <person name="Belanger R.R."/>
        </authorList>
    </citation>
    <scope>NUCLEOTIDE SEQUENCE [LARGE SCALE GENOMIC DNA]</scope>
    <source>
        <strain evidence="15 16">PF-1</strain>
    </source>
</reference>
<keyword evidence="9" id="KW-0694">RNA-binding</keyword>
<dbReference type="HOGENOM" id="CLU_001832_1_3_1"/>
<dbReference type="EMBL" id="KE361632">
    <property type="protein sequence ID" value="EPQ28968.1"/>
    <property type="molecule type" value="Genomic_DNA"/>
</dbReference>
<dbReference type="Proteomes" id="UP000053664">
    <property type="component" value="Unassembled WGS sequence"/>
</dbReference>
<dbReference type="GO" id="GO:0003723">
    <property type="term" value="F:RNA binding"/>
    <property type="evidence" value="ECO:0007669"/>
    <property type="project" value="UniProtKB-KW"/>
</dbReference>
<feature type="region of interest" description="Disordered" evidence="12">
    <location>
        <begin position="808"/>
        <end position="830"/>
    </location>
</feature>
<evidence type="ECO:0000313" key="16">
    <source>
        <dbReference type="Proteomes" id="UP000053664"/>
    </source>
</evidence>
<feature type="compositionally biased region" description="Low complexity" evidence="12">
    <location>
        <begin position="207"/>
        <end position="226"/>
    </location>
</feature>
<protein>
    <recommendedName>
        <fullName evidence="2">RNA helicase</fullName>
        <ecNumber evidence="2">3.6.4.13</ecNumber>
    </recommendedName>
</protein>
<dbReference type="InterPro" id="IPR056328">
    <property type="entry name" value="DSRM_DHX29"/>
</dbReference>
<dbReference type="Pfam" id="PF00271">
    <property type="entry name" value="Helicase_C"/>
    <property type="match status" value="1"/>
</dbReference>
<feature type="compositionally biased region" description="Basic and acidic residues" evidence="12">
    <location>
        <begin position="525"/>
        <end position="586"/>
    </location>
</feature>
<feature type="compositionally biased region" description="Low complexity" evidence="12">
    <location>
        <begin position="178"/>
        <end position="192"/>
    </location>
</feature>
<dbReference type="Pfam" id="PF00270">
    <property type="entry name" value="DEAD"/>
    <property type="match status" value="1"/>
</dbReference>
<dbReference type="InterPro" id="IPR001650">
    <property type="entry name" value="Helicase_C-like"/>
</dbReference>
<dbReference type="RefSeq" id="XP_007878966.1">
    <property type="nucleotide sequence ID" value="XM_007880775.1"/>
</dbReference>
<dbReference type="FunFam" id="3.40.50.300:FF:000819">
    <property type="entry name" value="ATP dependent RNA helicase, putative"/>
    <property type="match status" value="1"/>
</dbReference>
<feature type="compositionally biased region" description="Acidic residues" evidence="12">
    <location>
        <begin position="1116"/>
        <end position="1132"/>
    </location>
</feature>
<dbReference type="Pfam" id="PF07717">
    <property type="entry name" value="OB_NTP_bind"/>
    <property type="match status" value="1"/>
</dbReference>
<feature type="region of interest" description="Disordered" evidence="12">
    <location>
        <begin position="166"/>
        <end position="227"/>
    </location>
</feature>
<feature type="region of interest" description="Disordered" evidence="12">
    <location>
        <begin position="331"/>
        <end position="366"/>
    </location>
</feature>
<keyword evidence="10" id="KW-0809">Transit peptide</keyword>
<feature type="compositionally biased region" description="Low complexity" evidence="12">
    <location>
        <begin position="594"/>
        <end position="605"/>
    </location>
</feature>
<dbReference type="GO" id="GO:0003724">
    <property type="term" value="F:RNA helicase activity"/>
    <property type="evidence" value="ECO:0007669"/>
    <property type="project" value="UniProtKB-EC"/>
</dbReference>
<gene>
    <name evidence="15" type="ORF">PFL1_03258</name>
</gene>
<dbReference type="Pfam" id="PF21010">
    <property type="entry name" value="HA2_C"/>
    <property type="match status" value="1"/>
</dbReference>
<keyword evidence="8" id="KW-0067">ATP-binding</keyword>
<comment type="catalytic activity">
    <reaction evidence="11">
        <text>ATP + H2O = ADP + phosphate + H(+)</text>
        <dbReference type="Rhea" id="RHEA:13065"/>
        <dbReference type="ChEBI" id="CHEBI:15377"/>
        <dbReference type="ChEBI" id="CHEBI:15378"/>
        <dbReference type="ChEBI" id="CHEBI:30616"/>
        <dbReference type="ChEBI" id="CHEBI:43474"/>
        <dbReference type="ChEBI" id="CHEBI:456216"/>
        <dbReference type="EC" id="3.6.4.13"/>
    </reaction>
</comment>
<dbReference type="SUPFAM" id="SSF52540">
    <property type="entry name" value="P-loop containing nucleoside triphosphate hydrolases"/>
    <property type="match status" value="1"/>
</dbReference>